<dbReference type="EMBL" id="QYTU02000004">
    <property type="protein sequence ID" value="RWR13931.1"/>
    <property type="molecule type" value="Genomic_DNA"/>
</dbReference>
<gene>
    <name evidence="10" type="primary">esaA</name>
    <name evidence="10" type="ORF">D4N35_003240</name>
</gene>
<evidence type="ECO:0000256" key="6">
    <source>
        <dbReference type="ARBA" id="ARBA00023136"/>
    </source>
</evidence>
<feature type="transmembrane region" description="Helical" evidence="9">
    <location>
        <begin position="925"/>
        <end position="946"/>
    </location>
</feature>
<dbReference type="OrthoDB" id="4974788at2"/>
<protein>
    <submittedName>
        <fullName evidence="10">Type VII secretion protein EsaA</fullName>
    </submittedName>
</protein>
<feature type="compositionally biased region" description="Basic and acidic residues" evidence="8">
    <location>
        <begin position="418"/>
        <end position="439"/>
    </location>
</feature>
<dbReference type="GO" id="GO:0005886">
    <property type="term" value="C:plasma membrane"/>
    <property type="evidence" value="ECO:0007669"/>
    <property type="project" value="UniProtKB-SubCell"/>
</dbReference>
<evidence type="ECO:0000256" key="7">
    <source>
        <dbReference type="SAM" id="Coils"/>
    </source>
</evidence>
<reference evidence="10" key="1">
    <citation type="submission" date="2018-12" db="EMBL/GenBank/DDBJ databases">
        <authorList>
            <person name="Sun L."/>
            <person name="Chen Z."/>
        </authorList>
    </citation>
    <scope>NUCLEOTIDE SEQUENCE [LARGE SCALE GENOMIC DNA]</scope>
    <source>
        <strain evidence="10">DSM 16012</strain>
    </source>
</reference>
<dbReference type="InterPro" id="IPR051449">
    <property type="entry name" value="ABC-2_transporter_component"/>
</dbReference>
<dbReference type="AlphaFoldDB" id="A0A443J0E4"/>
<keyword evidence="3" id="KW-1003">Cell membrane</keyword>
<comment type="caution">
    <text evidence="10">The sequence shown here is derived from an EMBL/GenBank/DDBJ whole genome shotgun (WGS) entry which is preliminary data.</text>
</comment>
<feature type="coiled-coil region" evidence="7">
    <location>
        <begin position="493"/>
        <end position="544"/>
    </location>
</feature>
<keyword evidence="11" id="KW-1185">Reference proteome</keyword>
<name>A0A443J0E4_9BACI</name>
<comment type="similarity">
    <text evidence="2">Belongs to the EsaA family.</text>
</comment>
<feature type="coiled-coil region" evidence="7">
    <location>
        <begin position="665"/>
        <end position="692"/>
    </location>
</feature>
<organism evidence="10 11">
    <name type="scientific">Siminovitchia fortis</name>
    <dbReference type="NCBI Taxonomy" id="254758"/>
    <lineage>
        <taxon>Bacteria</taxon>
        <taxon>Bacillati</taxon>
        <taxon>Bacillota</taxon>
        <taxon>Bacilli</taxon>
        <taxon>Bacillales</taxon>
        <taxon>Bacillaceae</taxon>
        <taxon>Siminovitchia</taxon>
    </lineage>
</organism>
<evidence type="ECO:0000256" key="5">
    <source>
        <dbReference type="ARBA" id="ARBA00022989"/>
    </source>
</evidence>
<evidence type="ECO:0000313" key="11">
    <source>
        <dbReference type="Proteomes" id="UP000273811"/>
    </source>
</evidence>
<feature type="region of interest" description="Disordered" evidence="8">
    <location>
        <begin position="376"/>
        <end position="402"/>
    </location>
</feature>
<dbReference type="PANTHER" id="PTHR30294:SF29">
    <property type="entry name" value="MULTIDRUG ABC TRANSPORTER PERMEASE YBHS-RELATED"/>
    <property type="match status" value="1"/>
</dbReference>
<sequence>MRSKKNGVISLLIAILIIAAIPIGFFNYIGPEPMFRPKNTTEQIAIVNEDDGFLQAKDDLVTLGQDAIQTIEGGDSEYEWPVVSRPAAQSGLKNKEYDAIIYIPSSFSRDIMSFKEEVPRITNIRFEISPHLNAKNQERVQKELEAAQQKLNGQVTAMYWRYVSEEINEVQTNFGKILDKEIDFLNEMYSFYAPSSQELGKEIDRQRERLRQLFFNSKEAAGIAGNSQTSLTEAEKAFETLTNNIDTYLAYQADAADSLQLIDLHNEQLINEASVEFNTLLEDGEKRVREGQEPFQPQLENEGNSVYDYLKTIRVGLGTLDQQMQGFEANMSTSFQALNQEVDLLPQSYIDVITNYNQQDDLNAFLTKMESTLVKRKDLTQKTPGEQQRPSAPQDELNGLQPSTLDEVQRKIESIKELLTKLEPEKEKPKPDPVPEPETKPGSPGEPDDDPGQEDTLGQSEDNDQDNKRDSEKQPEQPEEPQQPDGRSPYTTWEEAIALIDQLENELNSQKTNIKNNHDLVSSYVDYLEKLQRYVDQLEESTEALPSLLIDKIQQREQQILSSKPADEFASRFRDSIQNRDPDLLMDYYGLLSELELTLQNYRSSSTLNREHADAAIMQFARMGELREQILESQENVTSFMFLTKDIKQFQKFSTDARTEMDTLLEDTNTLLNDLSAKIKEEQQHILSLVNETHVHAGNALEQIKSNRKPIEIEAGPIEGLDGHLVQVSYQASLMEVKQLGDAVSSLSKHQDDLIGSTEEMFGQVSSVQSKSDDLNTRWKKSVDTTKLVHDNLNDILHNAINDGYYNDYVYKHLSNPVNVAGEQVEGPAEPNTPPVVMLVIILLVSLLIGYLAHHYRNLPIPVHLSLYVILSVALGLIIGIYGLNIYKMSEAQAIQWSIITVLLVLATSGVMCLMLMIGPWIGALGSTLIIFLFTTPLLDMALPNFSSNNPIAELFISIQHQEKSLFLPGAAVLVAITCFSIAIMVAKHIYKNQQLRHSAEEEEYEV</sequence>
<dbReference type="Proteomes" id="UP000273811">
    <property type="component" value="Unassembled WGS sequence"/>
</dbReference>
<feature type="transmembrane region" description="Helical" evidence="9">
    <location>
        <begin position="865"/>
        <end position="883"/>
    </location>
</feature>
<feature type="transmembrane region" description="Helical" evidence="9">
    <location>
        <begin position="7"/>
        <end position="29"/>
    </location>
</feature>
<feature type="transmembrane region" description="Helical" evidence="9">
    <location>
        <begin position="836"/>
        <end position="853"/>
    </location>
</feature>
<evidence type="ECO:0000256" key="2">
    <source>
        <dbReference type="ARBA" id="ARBA00008338"/>
    </source>
</evidence>
<keyword evidence="7" id="KW-0175">Coiled coil</keyword>
<dbReference type="NCBIfam" id="TIGR03929">
    <property type="entry name" value="T7_esaA_Nterm"/>
    <property type="match status" value="1"/>
</dbReference>
<feature type="transmembrane region" description="Helical" evidence="9">
    <location>
        <begin position="966"/>
        <end position="987"/>
    </location>
</feature>
<keyword evidence="5 9" id="KW-1133">Transmembrane helix</keyword>
<feature type="compositionally biased region" description="Basic and acidic residues" evidence="8">
    <location>
        <begin position="465"/>
        <end position="476"/>
    </location>
</feature>
<feature type="transmembrane region" description="Helical" evidence="9">
    <location>
        <begin position="895"/>
        <end position="918"/>
    </location>
</feature>
<evidence type="ECO:0000256" key="4">
    <source>
        <dbReference type="ARBA" id="ARBA00022692"/>
    </source>
</evidence>
<evidence type="ECO:0000256" key="1">
    <source>
        <dbReference type="ARBA" id="ARBA00004651"/>
    </source>
</evidence>
<dbReference type="RefSeq" id="WP_120069917.1">
    <property type="nucleotide sequence ID" value="NZ_CP126113.1"/>
</dbReference>
<evidence type="ECO:0000256" key="9">
    <source>
        <dbReference type="SAM" id="Phobius"/>
    </source>
</evidence>
<keyword evidence="6 9" id="KW-0472">Membrane</keyword>
<evidence type="ECO:0000256" key="3">
    <source>
        <dbReference type="ARBA" id="ARBA00022475"/>
    </source>
</evidence>
<comment type="subcellular location">
    <subcellularLocation>
        <location evidence="1">Cell membrane</location>
        <topology evidence="1">Multi-pass membrane protein</topology>
    </subcellularLocation>
</comment>
<accession>A0A443J0E4</accession>
<dbReference type="PANTHER" id="PTHR30294">
    <property type="entry name" value="MEMBRANE COMPONENT OF ABC TRANSPORTER YHHJ-RELATED"/>
    <property type="match status" value="1"/>
</dbReference>
<proteinExistence type="inferred from homology"/>
<dbReference type="InterPro" id="IPR023838">
    <property type="entry name" value="T7SS_EsaA"/>
</dbReference>
<feature type="compositionally biased region" description="Polar residues" evidence="8">
    <location>
        <begin position="381"/>
        <end position="391"/>
    </location>
</feature>
<evidence type="ECO:0000313" key="10">
    <source>
        <dbReference type="EMBL" id="RWR13931.1"/>
    </source>
</evidence>
<feature type="region of interest" description="Disordered" evidence="8">
    <location>
        <begin position="418"/>
        <end position="490"/>
    </location>
</feature>
<dbReference type="Gene3D" id="3.40.1710.10">
    <property type="entry name" value="abc type-2 transporter like domain"/>
    <property type="match status" value="1"/>
</dbReference>
<keyword evidence="4 9" id="KW-0812">Transmembrane</keyword>
<evidence type="ECO:0000256" key="8">
    <source>
        <dbReference type="SAM" id="MobiDB-lite"/>
    </source>
</evidence>